<evidence type="ECO:0000313" key="7">
    <source>
        <dbReference type="EMBL" id="MBB5535726.1"/>
    </source>
</evidence>
<keyword evidence="8" id="KW-1185">Reference proteome</keyword>
<dbReference type="SUPFAM" id="SSF54373">
    <property type="entry name" value="FAD-linked reductases, C-terminal domain"/>
    <property type="match status" value="1"/>
</dbReference>
<keyword evidence="4 5" id="KW-0274">FAD</keyword>
<dbReference type="InterPro" id="IPR036188">
    <property type="entry name" value="FAD/NAD-bd_sf"/>
</dbReference>
<protein>
    <submittedName>
        <fullName evidence="7">Choline dehydrogenase-like flavoprotein</fullName>
    </submittedName>
</protein>
<dbReference type="SUPFAM" id="SSF51905">
    <property type="entry name" value="FAD/NAD(P)-binding domain"/>
    <property type="match status" value="1"/>
</dbReference>
<gene>
    <name evidence="7" type="ORF">GGD55_002430</name>
</gene>
<dbReference type="InterPro" id="IPR012132">
    <property type="entry name" value="GMC_OxRdtase"/>
</dbReference>
<name>A0A7W8UAA6_9HYPH</name>
<dbReference type="EMBL" id="JACHBK010000005">
    <property type="protein sequence ID" value="MBB5535726.1"/>
    <property type="molecule type" value="Genomic_DNA"/>
</dbReference>
<comment type="similarity">
    <text evidence="2">Belongs to the GMC oxidoreductase family.</text>
</comment>
<keyword evidence="3" id="KW-0285">Flavoprotein</keyword>
<dbReference type="PIRSF" id="PIRSF000137">
    <property type="entry name" value="Alcohol_oxidase"/>
    <property type="match status" value="1"/>
</dbReference>
<dbReference type="Gene3D" id="3.50.50.60">
    <property type="entry name" value="FAD/NAD(P)-binding domain"/>
    <property type="match status" value="1"/>
</dbReference>
<reference evidence="7 8" key="1">
    <citation type="submission" date="2020-08" db="EMBL/GenBank/DDBJ databases">
        <title>Genomic Encyclopedia of Type Strains, Phase IV (KMG-V): Genome sequencing to study the core and pangenomes of soil and plant-associated prokaryotes.</title>
        <authorList>
            <person name="Whitman W."/>
        </authorList>
    </citation>
    <scope>NUCLEOTIDE SEQUENCE [LARGE SCALE GENOMIC DNA]</scope>
    <source>
        <strain evidence="7 8">SEMIA 4084</strain>
    </source>
</reference>
<dbReference type="RefSeq" id="WP_018325453.1">
    <property type="nucleotide sequence ID" value="NZ_JACHBK010000005.1"/>
</dbReference>
<evidence type="ECO:0000313" key="8">
    <source>
        <dbReference type="Proteomes" id="UP000585507"/>
    </source>
</evidence>
<dbReference type="PROSITE" id="PS00624">
    <property type="entry name" value="GMC_OXRED_2"/>
    <property type="match status" value="1"/>
</dbReference>
<dbReference type="AlphaFoldDB" id="A0A7W8UAA6"/>
<dbReference type="Pfam" id="PF05199">
    <property type="entry name" value="GMC_oxred_C"/>
    <property type="match status" value="1"/>
</dbReference>
<dbReference type="Proteomes" id="UP000585507">
    <property type="component" value="Unassembled WGS sequence"/>
</dbReference>
<feature type="domain" description="Glucose-methanol-choline oxidoreductase N-terminal" evidence="6">
    <location>
        <begin position="250"/>
        <end position="264"/>
    </location>
</feature>
<dbReference type="Pfam" id="PF00732">
    <property type="entry name" value="GMC_oxred_N"/>
    <property type="match status" value="1"/>
</dbReference>
<dbReference type="PANTHER" id="PTHR11552">
    <property type="entry name" value="GLUCOSE-METHANOL-CHOLINE GMC OXIDOREDUCTASE"/>
    <property type="match status" value="1"/>
</dbReference>
<evidence type="ECO:0000256" key="3">
    <source>
        <dbReference type="ARBA" id="ARBA00022630"/>
    </source>
</evidence>
<organism evidence="7 8">
    <name type="scientific">Rhizobium giardinii</name>
    <dbReference type="NCBI Taxonomy" id="56731"/>
    <lineage>
        <taxon>Bacteria</taxon>
        <taxon>Pseudomonadati</taxon>
        <taxon>Pseudomonadota</taxon>
        <taxon>Alphaproteobacteria</taxon>
        <taxon>Hyphomicrobiales</taxon>
        <taxon>Rhizobiaceae</taxon>
        <taxon>Rhizobium/Agrobacterium group</taxon>
        <taxon>Rhizobium</taxon>
    </lineage>
</organism>
<dbReference type="InterPro" id="IPR000172">
    <property type="entry name" value="GMC_OxRdtase_N"/>
</dbReference>
<evidence type="ECO:0000256" key="4">
    <source>
        <dbReference type="ARBA" id="ARBA00022827"/>
    </source>
</evidence>
<evidence type="ECO:0000256" key="1">
    <source>
        <dbReference type="ARBA" id="ARBA00001974"/>
    </source>
</evidence>
<evidence type="ECO:0000259" key="6">
    <source>
        <dbReference type="PROSITE" id="PS00624"/>
    </source>
</evidence>
<accession>A0A7W8UAA6</accession>
<dbReference type="GO" id="GO:0050660">
    <property type="term" value="F:flavin adenine dinucleotide binding"/>
    <property type="evidence" value="ECO:0007669"/>
    <property type="project" value="InterPro"/>
</dbReference>
<feature type="binding site" evidence="5">
    <location>
        <position position="80"/>
    </location>
    <ligand>
        <name>FAD</name>
        <dbReference type="ChEBI" id="CHEBI:57692"/>
    </ligand>
</feature>
<dbReference type="PANTHER" id="PTHR11552:SF147">
    <property type="entry name" value="CHOLINE DEHYDROGENASE, MITOCHONDRIAL"/>
    <property type="match status" value="1"/>
</dbReference>
<sequence>MVDYVVVGGGSAGGALAGRLALGNAGKVLVIEAGPRDSNPLIHIPAGFVKLLDSDLLYHYKTEAQPALNGRAPVMPQGAVLGGGGSVNAAIYIRGQRRDYDDWARLGADGWGYSDVLPYFRRAEDNDRLSDAYHGTGGPLGVSDLRQVTDLTRAFVRSAQEAGIPYTSDFNGTRQRGVGFNQTTTRNGRRCSAAVGYMRPAVKSGNLEIRTGCLVTRILFDGDRASGVEYARNGKIETVEADKEVILAGGAVQTPKLLMLSGVGPEAELRRHGIAVKHRLEGVGQNLQDHLEFPAIRFCTGRYGYYGEDSFFRSIKNGLQYLLFKSGPVMSNVTEACAFVNVDDMEAEPNIQMHFVPIVFMDSDQESVKRAGATINPCVLRPESRGEIRLKSTDPVAHPLVDPRYLTAPEDMRLSVKALKLARNILAQPSFAGFVEDGEAYPGKAVDDDAALGAYIRSKGKTVYHPVGTCRMGRDAMSVVDPELRVHGLRNLRVVDNSIMPTLISGNTNATAIMIGEKASDIIRGLEPLAPSNA</sequence>
<evidence type="ECO:0000256" key="5">
    <source>
        <dbReference type="PIRSR" id="PIRSR000137-2"/>
    </source>
</evidence>
<feature type="binding site" evidence="5">
    <location>
        <position position="215"/>
    </location>
    <ligand>
        <name>FAD</name>
        <dbReference type="ChEBI" id="CHEBI:57692"/>
    </ligand>
</feature>
<dbReference type="InterPro" id="IPR007867">
    <property type="entry name" value="GMC_OxRtase_C"/>
</dbReference>
<dbReference type="GO" id="GO:0016614">
    <property type="term" value="F:oxidoreductase activity, acting on CH-OH group of donors"/>
    <property type="evidence" value="ECO:0007669"/>
    <property type="project" value="InterPro"/>
</dbReference>
<proteinExistence type="inferred from homology"/>
<comment type="caution">
    <text evidence="7">The sequence shown here is derived from an EMBL/GenBank/DDBJ whole genome shotgun (WGS) entry which is preliminary data.</text>
</comment>
<evidence type="ECO:0000256" key="2">
    <source>
        <dbReference type="ARBA" id="ARBA00010790"/>
    </source>
</evidence>
<comment type="cofactor">
    <cofactor evidence="1 5">
        <name>FAD</name>
        <dbReference type="ChEBI" id="CHEBI:57692"/>
    </cofactor>
</comment>
<dbReference type="Gene3D" id="3.30.560.10">
    <property type="entry name" value="Glucose Oxidase, domain 3"/>
    <property type="match status" value="1"/>
</dbReference>